<feature type="transmembrane region" description="Helical" evidence="6">
    <location>
        <begin position="164"/>
        <end position="185"/>
    </location>
</feature>
<feature type="transmembrane region" description="Helical" evidence="6">
    <location>
        <begin position="135"/>
        <end position="157"/>
    </location>
</feature>
<feature type="transmembrane region" description="Helical" evidence="6">
    <location>
        <begin position="245"/>
        <end position="271"/>
    </location>
</feature>
<evidence type="ECO:0000256" key="2">
    <source>
        <dbReference type="ARBA" id="ARBA00007168"/>
    </source>
</evidence>
<evidence type="ECO:0000256" key="1">
    <source>
        <dbReference type="ARBA" id="ARBA00004141"/>
    </source>
</evidence>
<dbReference type="PANTHER" id="PTHR12385:SF98">
    <property type="entry name" value="CHOLINE TRANSPORTER-LIKE PROTEIN"/>
    <property type="match status" value="1"/>
</dbReference>
<keyword evidence="4 6" id="KW-1133">Transmembrane helix</keyword>
<feature type="transmembrane region" description="Helical" evidence="6">
    <location>
        <begin position="200"/>
        <end position="224"/>
    </location>
</feature>
<evidence type="ECO:0000256" key="7">
    <source>
        <dbReference type="SAM" id="MobiDB-lite"/>
    </source>
</evidence>
<dbReference type="InterPro" id="IPR007603">
    <property type="entry name" value="Choline_transptr-like"/>
</dbReference>
<comment type="caution">
    <text evidence="8">The sequence shown here is derived from an EMBL/GenBank/DDBJ whole genome shotgun (WGS) entry which is preliminary data.</text>
</comment>
<organism evidence="8 9">
    <name type="scientific">Vitis vinifera</name>
    <name type="common">Grape</name>
    <dbReference type="NCBI Taxonomy" id="29760"/>
    <lineage>
        <taxon>Eukaryota</taxon>
        <taxon>Viridiplantae</taxon>
        <taxon>Streptophyta</taxon>
        <taxon>Embryophyta</taxon>
        <taxon>Tracheophyta</taxon>
        <taxon>Spermatophyta</taxon>
        <taxon>Magnoliopsida</taxon>
        <taxon>eudicotyledons</taxon>
        <taxon>Gunneridae</taxon>
        <taxon>Pentapetalae</taxon>
        <taxon>rosids</taxon>
        <taxon>Vitales</taxon>
        <taxon>Vitaceae</taxon>
        <taxon>Viteae</taxon>
        <taxon>Vitis</taxon>
    </lineage>
</organism>
<dbReference type="Pfam" id="PF04515">
    <property type="entry name" value="Choline_transpo"/>
    <property type="match status" value="1"/>
</dbReference>
<evidence type="ECO:0000256" key="5">
    <source>
        <dbReference type="ARBA" id="ARBA00023136"/>
    </source>
</evidence>
<dbReference type="EMBL" id="QGNW01000106">
    <property type="protein sequence ID" value="RVW96610.1"/>
    <property type="molecule type" value="Genomic_DNA"/>
</dbReference>
<keyword evidence="3 6" id="KW-0812">Transmembrane</keyword>
<dbReference type="Proteomes" id="UP000288805">
    <property type="component" value="Unassembled WGS sequence"/>
</dbReference>
<evidence type="ECO:0000256" key="6">
    <source>
        <dbReference type="RuleBase" id="RU368066"/>
    </source>
</evidence>
<dbReference type="PANTHER" id="PTHR12385">
    <property type="entry name" value="CHOLINE TRANSPORTER-LIKE (SLC FAMILY 44)"/>
    <property type="match status" value="1"/>
</dbReference>
<sequence>MGSSEEPDRTSLLHDSSSPTHPLLSKSYPSPSISEPQPESSEPDQTQFLQISYNYGPRPFKDLPFLILFLLVVLCTFGFGIFAVVNRNPNSSSVSSYSYDSSSTSCVKNSTASLKQQPISDYLKLSSSSHFLKDLIWTLVVTLILSIPFSWLLLLSLKNYTKQVVYASLPFFVVMPIFFDVYWFVACTVSSSCSEAFPLVYRILLLVFVFLFIGVIVWIIVANWHRIELTVDIIGIASHSLSRNLGLFVVLPCLTFSLVIYYAPIVAFLVFARLNGKIVPRESSGEYYCVWKQDSWVPAYYTLAILTMLWSATAMVELQVYVISGTIAQWYFAKDHDSTPKRSIRSSLRPDMNFDFMCNRNALGPSSGTVCLSGLLICAVRVVRAAVDSARQEELQGIVNLMLRCCVNALLTAIDFLNKFTINFAAITGEAYCTSARMTYELLKRNLLSAVFVETVSSRILGGIVFVFSAIYAIVACAILKAVSNLGADSYFVAALAWVLLILVLGFFVHVLDNVIDTVYVCYAIDRDRGEVCKQEVHEVYVNLPIRRNHRSSLANRTVGWFNKEVVQTAYWINSVCSSVVQDKSREAQTNPLVLVTYGGDRLGTDILAELVNHEKCVSATLFSFGLHTFGSGVISHEFCFSLAGCYWDGDLSSVDVGTFFFSDVKTSEIVFRHQALLFLFWLALVSWSANGTKSARSTRLALSMTA</sequence>
<comment type="similarity">
    <text evidence="2 6">Belongs to the CTL (choline transporter-like) family.</text>
</comment>
<feature type="compositionally biased region" description="Low complexity" evidence="7">
    <location>
        <begin position="29"/>
        <end position="40"/>
    </location>
</feature>
<gene>
    <name evidence="8" type="primary">DDB_G0288717</name>
    <name evidence="8" type="ORF">CK203_020336</name>
</gene>
<feature type="transmembrane region" description="Helical" evidence="6">
    <location>
        <begin position="63"/>
        <end position="85"/>
    </location>
</feature>
<evidence type="ECO:0000256" key="3">
    <source>
        <dbReference type="ARBA" id="ARBA00022692"/>
    </source>
</evidence>
<keyword evidence="5 6" id="KW-0472">Membrane</keyword>
<dbReference type="GO" id="GO:0005886">
    <property type="term" value="C:plasma membrane"/>
    <property type="evidence" value="ECO:0007669"/>
    <property type="project" value="UniProtKB-SubCell"/>
</dbReference>
<accession>A0A438IIV0</accession>
<proteinExistence type="inferred from homology"/>
<protein>
    <recommendedName>
        <fullName evidence="6">Choline transporter-like protein</fullName>
    </recommendedName>
</protein>
<comment type="function">
    <text evidence="6">Choline transporter.</text>
</comment>
<reference evidence="8 9" key="1">
    <citation type="journal article" date="2018" name="PLoS Genet.">
        <title>Population sequencing reveals clonal diversity and ancestral inbreeding in the grapevine cultivar Chardonnay.</title>
        <authorList>
            <person name="Roach M.J."/>
            <person name="Johnson D.L."/>
            <person name="Bohlmann J."/>
            <person name="van Vuuren H.J."/>
            <person name="Jones S.J."/>
            <person name="Pretorius I.S."/>
            <person name="Schmidt S.A."/>
            <person name="Borneman A.R."/>
        </authorList>
    </citation>
    <scope>NUCLEOTIDE SEQUENCE [LARGE SCALE GENOMIC DNA]</scope>
    <source>
        <strain evidence="9">cv. Chardonnay</strain>
        <tissue evidence="8">Leaf</tissue>
    </source>
</reference>
<evidence type="ECO:0000313" key="8">
    <source>
        <dbReference type="EMBL" id="RVW96610.1"/>
    </source>
</evidence>
<feature type="region of interest" description="Disordered" evidence="7">
    <location>
        <begin position="1"/>
        <end position="45"/>
    </location>
</feature>
<feature type="transmembrane region" description="Helical" evidence="6">
    <location>
        <begin position="492"/>
        <end position="512"/>
    </location>
</feature>
<dbReference type="AlphaFoldDB" id="A0A438IIV0"/>
<dbReference type="GO" id="GO:0022857">
    <property type="term" value="F:transmembrane transporter activity"/>
    <property type="evidence" value="ECO:0007669"/>
    <property type="project" value="UniProtKB-UniRule"/>
</dbReference>
<name>A0A438IIV0_VITVI</name>
<evidence type="ECO:0000313" key="9">
    <source>
        <dbReference type="Proteomes" id="UP000288805"/>
    </source>
</evidence>
<feature type="transmembrane region" description="Helical" evidence="6">
    <location>
        <begin position="300"/>
        <end position="333"/>
    </location>
</feature>
<feature type="transmembrane region" description="Helical" evidence="6">
    <location>
        <begin position="460"/>
        <end position="480"/>
    </location>
</feature>
<evidence type="ECO:0000256" key="4">
    <source>
        <dbReference type="ARBA" id="ARBA00022989"/>
    </source>
</evidence>
<feature type="compositionally biased region" description="Basic and acidic residues" evidence="7">
    <location>
        <begin position="1"/>
        <end position="12"/>
    </location>
</feature>
<comment type="subcellular location">
    <subcellularLocation>
        <location evidence="6">Cell membrane</location>
        <topology evidence="6">Multi-pass membrane protein</topology>
    </subcellularLocation>
    <subcellularLocation>
        <location evidence="1">Membrane</location>
        <topology evidence="1">Multi-pass membrane protein</topology>
    </subcellularLocation>
</comment>